<feature type="region of interest" description="Disordered" evidence="1">
    <location>
        <begin position="37"/>
        <end position="78"/>
    </location>
</feature>
<dbReference type="Proteomes" id="UP001359485">
    <property type="component" value="Unassembled WGS sequence"/>
</dbReference>
<accession>A0ABR1BEQ3</accession>
<evidence type="ECO:0000313" key="2">
    <source>
        <dbReference type="EMBL" id="KAK6641906.1"/>
    </source>
</evidence>
<comment type="caution">
    <text evidence="2">The sequence shown here is derived from an EMBL/GenBank/DDBJ whole genome shotgun (WGS) entry which is preliminary data.</text>
</comment>
<evidence type="ECO:0000256" key="1">
    <source>
        <dbReference type="SAM" id="MobiDB-lite"/>
    </source>
</evidence>
<evidence type="ECO:0000313" key="3">
    <source>
        <dbReference type="Proteomes" id="UP001359485"/>
    </source>
</evidence>
<gene>
    <name evidence="2" type="ORF">RUM44_013626</name>
</gene>
<reference evidence="2 3" key="1">
    <citation type="submission" date="2023-09" db="EMBL/GenBank/DDBJ databases">
        <title>Genomes of two closely related lineages of the louse Polyplax serrata with different host specificities.</title>
        <authorList>
            <person name="Martinu J."/>
            <person name="Tarabai H."/>
            <person name="Stefka J."/>
            <person name="Hypsa V."/>
        </authorList>
    </citation>
    <scope>NUCLEOTIDE SEQUENCE [LARGE SCALE GENOMIC DNA]</scope>
    <source>
        <strain evidence="2">98ZLc_SE</strain>
    </source>
</reference>
<dbReference type="EMBL" id="JAWJWF010000001">
    <property type="protein sequence ID" value="KAK6641906.1"/>
    <property type="molecule type" value="Genomic_DNA"/>
</dbReference>
<feature type="compositionally biased region" description="Basic and acidic residues" evidence="1">
    <location>
        <begin position="48"/>
        <end position="65"/>
    </location>
</feature>
<organism evidence="2 3">
    <name type="scientific">Polyplax serrata</name>
    <name type="common">Common mouse louse</name>
    <dbReference type="NCBI Taxonomy" id="468196"/>
    <lineage>
        <taxon>Eukaryota</taxon>
        <taxon>Metazoa</taxon>
        <taxon>Ecdysozoa</taxon>
        <taxon>Arthropoda</taxon>
        <taxon>Hexapoda</taxon>
        <taxon>Insecta</taxon>
        <taxon>Pterygota</taxon>
        <taxon>Neoptera</taxon>
        <taxon>Paraneoptera</taxon>
        <taxon>Psocodea</taxon>
        <taxon>Troctomorpha</taxon>
        <taxon>Phthiraptera</taxon>
        <taxon>Anoplura</taxon>
        <taxon>Polyplacidae</taxon>
        <taxon>Polyplax</taxon>
    </lineage>
</organism>
<proteinExistence type="predicted"/>
<protein>
    <submittedName>
        <fullName evidence="2">Uncharacterized protein</fullName>
    </submittedName>
</protein>
<sequence>MNRKNRSATLPFVDVFDNLRIIQSVIYCLEINVCKINGGNRKGQKKGQMRERAEKDTGRIGKDRLSSILQDPPGSPRV</sequence>
<keyword evidence="3" id="KW-1185">Reference proteome</keyword>
<name>A0ABR1BEQ3_POLSC</name>